<organism evidence="2 3">
    <name type="scientific">Arabidopsis suecica</name>
    <name type="common">Swedish thale-cress</name>
    <name type="synonym">Cardaminopsis suecica</name>
    <dbReference type="NCBI Taxonomy" id="45249"/>
    <lineage>
        <taxon>Eukaryota</taxon>
        <taxon>Viridiplantae</taxon>
        <taxon>Streptophyta</taxon>
        <taxon>Embryophyta</taxon>
        <taxon>Tracheophyta</taxon>
        <taxon>Spermatophyta</taxon>
        <taxon>Magnoliopsida</taxon>
        <taxon>eudicotyledons</taxon>
        <taxon>Gunneridae</taxon>
        <taxon>Pentapetalae</taxon>
        <taxon>rosids</taxon>
        <taxon>malvids</taxon>
        <taxon>Brassicales</taxon>
        <taxon>Brassicaceae</taxon>
        <taxon>Camelineae</taxon>
        <taxon>Arabidopsis</taxon>
    </lineage>
</organism>
<accession>A0A8T2H0N2</accession>
<feature type="compositionally biased region" description="Basic residues" evidence="1">
    <location>
        <begin position="60"/>
        <end position="84"/>
    </location>
</feature>
<reference evidence="2 3" key="1">
    <citation type="submission" date="2020-12" db="EMBL/GenBank/DDBJ databases">
        <title>Concerted genomic and epigenomic changes stabilize Arabidopsis allopolyploids.</title>
        <authorList>
            <person name="Chen Z."/>
        </authorList>
    </citation>
    <scope>NUCLEOTIDE SEQUENCE [LARGE SCALE GENOMIC DNA]</scope>
    <source>
        <strain evidence="2">As9502</strain>
        <tissue evidence="2">Leaf</tissue>
    </source>
</reference>
<evidence type="ECO:0000313" key="3">
    <source>
        <dbReference type="Proteomes" id="UP000694251"/>
    </source>
</evidence>
<dbReference type="OrthoDB" id="1112819at2759"/>
<comment type="caution">
    <text evidence="2">The sequence shown here is derived from an EMBL/GenBank/DDBJ whole genome shotgun (WGS) entry which is preliminary data.</text>
</comment>
<evidence type="ECO:0000256" key="1">
    <source>
        <dbReference type="SAM" id="MobiDB-lite"/>
    </source>
</evidence>
<dbReference type="EMBL" id="JAEFBJ010000001">
    <property type="protein sequence ID" value="KAG7652742.1"/>
    <property type="molecule type" value="Genomic_DNA"/>
</dbReference>
<protein>
    <submittedName>
        <fullName evidence="2">Uncharacterized protein</fullName>
    </submittedName>
</protein>
<dbReference type="AlphaFoldDB" id="A0A8T2H0N2"/>
<evidence type="ECO:0000313" key="2">
    <source>
        <dbReference type="EMBL" id="KAG7652742.1"/>
    </source>
</evidence>
<proteinExistence type="predicted"/>
<gene>
    <name evidence="2" type="ORF">ISN44_As01g000870</name>
</gene>
<sequence length="161" mass="18667">MKPETKRSTATTRRRTNDGGSPFNFSSLKQAIEAIDAAKDTSINLSSLSVALSAASREMKQRKEKSHRRRETRKRDKKKKKKKKDSNNNTKLVIGTKPETDAELRRWFSYFDKSFKLSLPRKVKLTSPRKLNDHNKNLKEAPICELNTDFSMNHCSESFRY</sequence>
<dbReference type="Proteomes" id="UP000694251">
    <property type="component" value="Chromosome 1"/>
</dbReference>
<feature type="region of interest" description="Disordered" evidence="1">
    <location>
        <begin position="54"/>
        <end position="96"/>
    </location>
</feature>
<feature type="region of interest" description="Disordered" evidence="1">
    <location>
        <begin position="1"/>
        <end position="25"/>
    </location>
</feature>
<name>A0A8T2H0N2_ARASU</name>
<keyword evidence="3" id="KW-1185">Reference proteome</keyword>